<protein>
    <recommendedName>
        <fullName evidence="3">Myb-like domain-containing protein</fullName>
    </recommendedName>
</protein>
<comment type="caution">
    <text evidence="1">The sequence shown here is derived from an EMBL/GenBank/DDBJ whole genome shotgun (WGS) entry which is preliminary data.</text>
</comment>
<reference evidence="1" key="1">
    <citation type="submission" date="2020-05" db="EMBL/GenBank/DDBJ databases">
        <title>WGS assembly of Panicum virgatum.</title>
        <authorList>
            <person name="Lovell J.T."/>
            <person name="Jenkins J."/>
            <person name="Shu S."/>
            <person name="Juenger T.E."/>
            <person name="Schmutz J."/>
        </authorList>
    </citation>
    <scope>NUCLEOTIDE SEQUENCE</scope>
    <source>
        <strain evidence="1">AP13</strain>
    </source>
</reference>
<sequence length="368" mass="41567">MDGEEKAALEPILHLSVPLGPVVWSPELLEPVLKMEPSVFLKPMLVFVELLVLLSVDGGQLSSPTEGLYPPGGFSNMMESNPFANHPNATENLHFVGAGMSRSPVSPQYMSATGTPSPAQQTDHMVDDLDAEENETNNIPDDSRTDKHLNWSVPEDIRLASAWLHNSKDPVDGNERKADAYWTDVTEEYNKTIETSRKRNRNQLKIRWDRSKKPLSDFHGCWANASRVWQSGMSDDQLIDKALEMWSSRNNNKAFHLLHMWKVVRGEQKWSAYLARLKKAEVQKSLADKKIEAARINHEAAHEQTKCKMLETYTQLLLVPTGQLSADALAERNLALESLRLTLFPKVCHCQLFFNCSFSCLELLTDNL</sequence>
<dbReference type="PANTHER" id="PTHR45224:SF5">
    <property type="entry name" value="OS02G0311800 PROTEIN"/>
    <property type="match status" value="1"/>
</dbReference>
<evidence type="ECO:0000313" key="2">
    <source>
        <dbReference type="Proteomes" id="UP000823388"/>
    </source>
</evidence>
<gene>
    <name evidence="1" type="ORF">PVAP13_6NG168306</name>
</gene>
<dbReference type="AlphaFoldDB" id="A0A8T0R004"/>
<name>A0A8T0R004_PANVG</name>
<dbReference type="PANTHER" id="PTHR45224">
    <property type="entry name" value="OS01G0527900 PROTEIN-RELATED"/>
    <property type="match status" value="1"/>
</dbReference>
<proteinExistence type="predicted"/>
<evidence type="ECO:0008006" key="3">
    <source>
        <dbReference type="Google" id="ProtNLM"/>
    </source>
</evidence>
<accession>A0A8T0R004</accession>
<dbReference type="EMBL" id="CM029048">
    <property type="protein sequence ID" value="KAG2578937.1"/>
    <property type="molecule type" value="Genomic_DNA"/>
</dbReference>
<organism evidence="1 2">
    <name type="scientific">Panicum virgatum</name>
    <name type="common">Blackwell switchgrass</name>
    <dbReference type="NCBI Taxonomy" id="38727"/>
    <lineage>
        <taxon>Eukaryota</taxon>
        <taxon>Viridiplantae</taxon>
        <taxon>Streptophyta</taxon>
        <taxon>Embryophyta</taxon>
        <taxon>Tracheophyta</taxon>
        <taxon>Spermatophyta</taxon>
        <taxon>Magnoliopsida</taxon>
        <taxon>Liliopsida</taxon>
        <taxon>Poales</taxon>
        <taxon>Poaceae</taxon>
        <taxon>PACMAD clade</taxon>
        <taxon>Panicoideae</taxon>
        <taxon>Panicodae</taxon>
        <taxon>Paniceae</taxon>
        <taxon>Panicinae</taxon>
        <taxon>Panicum</taxon>
        <taxon>Panicum sect. Hiantes</taxon>
    </lineage>
</organism>
<dbReference type="Proteomes" id="UP000823388">
    <property type="component" value="Chromosome 6N"/>
</dbReference>
<keyword evidence="2" id="KW-1185">Reference proteome</keyword>
<evidence type="ECO:0000313" key="1">
    <source>
        <dbReference type="EMBL" id="KAG2578937.1"/>
    </source>
</evidence>